<comment type="caution">
    <text evidence="3">The sequence shown here is derived from an EMBL/GenBank/DDBJ whole genome shotgun (WGS) entry which is preliminary data.</text>
</comment>
<organism evidence="3 4">
    <name type="scientific">Candida maltosa (strain Xu316)</name>
    <name type="common">Yeast</name>
    <dbReference type="NCBI Taxonomy" id="1245528"/>
    <lineage>
        <taxon>Eukaryota</taxon>
        <taxon>Fungi</taxon>
        <taxon>Dikarya</taxon>
        <taxon>Ascomycota</taxon>
        <taxon>Saccharomycotina</taxon>
        <taxon>Pichiomycetes</taxon>
        <taxon>Debaryomycetaceae</taxon>
        <taxon>Candida/Lodderomyces clade</taxon>
        <taxon>Candida</taxon>
    </lineage>
</organism>
<evidence type="ECO:0000313" key="4">
    <source>
        <dbReference type="Proteomes" id="UP000011777"/>
    </source>
</evidence>
<keyword evidence="4" id="KW-1185">Reference proteome</keyword>
<dbReference type="HOGENOM" id="CLU_3438339_0_0_1"/>
<evidence type="ECO:0000256" key="1">
    <source>
        <dbReference type="PROSITE-ProRule" id="PRU00152"/>
    </source>
</evidence>
<proteinExistence type="predicted"/>
<evidence type="ECO:0000313" key="3">
    <source>
        <dbReference type="EMBL" id="EMG50083.1"/>
    </source>
</evidence>
<dbReference type="Proteomes" id="UP000011777">
    <property type="component" value="Unassembled WGS sequence"/>
</dbReference>
<comment type="caution">
    <text evidence="1">Lacks conserved residue(s) required for the propagation of feature annotation.</text>
</comment>
<feature type="domain" description="PLAT" evidence="2">
    <location>
        <begin position="1"/>
        <end position="10"/>
    </location>
</feature>
<dbReference type="PROSITE" id="PS50095">
    <property type="entry name" value="PLAT"/>
    <property type="match status" value="1"/>
</dbReference>
<name>M3JD58_CANMX</name>
<dbReference type="InterPro" id="IPR001024">
    <property type="entry name" value="PLAT/LH2_dom"/>
</dbReference>
<reference evidence="3 4" key="1">
    <citation type="submission" date="2013-02" db="EMBL/GenBank/DDBJ databases">
        <title>Genome sequence of Candida maltosa Xu316, a potential industrial strain for xylitol and ethanol production.</title>
        <authorList>
            <person name="Yu J."/>
            <person name="Wang Q."/>
            <person name="Geng X."/>
            <person name="Bao W."/>
            <person name="He P."/>
            <person name="Cai J."/>
        </authorList>
    </citation>
    <scope>NUCLEOTIDE SEQUENCE [LARGE SCALE GENOMIC DNA]</scope>
    <source>
        <strain evidence="4">Xu316</strain>
    </source>
</reference>
<gene>
    <name evidence="3" type="ORF">G210_4899</name>
</gene>
<dbReference type="EMBL" id="AOGT01000371">
    <property type="protein sequence ID" value="EMG50083.1"/>
    <property type="molecule type" value="Genomic_DNA"/>
</dbReference>
<protein>
    <recommendedName>
        <fullName evidence="2">PLAT domain-containing protein</fullName>
    </recommendedName>
</protein>
<sequence length="10" mass="1233">MVKFYSSSWV</sequence>
<accession>M3JD58</accession>
<evidence type="ECO:0000259" key="2">
    <source>
        <dbReference type="PROSITE" id="PS50095"/>
    </source>
</evidence>